<keyword evidence="4" id="KW-0732">Signal</keyword>
<dbReference type="GO" id="GO:0005576">
    <property type="term" value="C:extracellular region"/>
    <property type="evidence" value="ECO:0007669"/>
    <property type="project" value="UniProtKB-SubCell"/>
</dbReference>
<dbReference type="Proteomes" id="UP000054166">
    <property type="component" value="Unassembled WGS sequence"/>
</dbReference>
<sequence>MKFTALISSLFVLGLSTLTLADSLSYDETYDNKSGSLSTTACSDGSNGLAKSYPTFGDLPDYPYIGGASAIKSWNSPNCGTCWKLTYTNDKGKSKSINVLAVDVSDDGFNISLEAMNALTDNLATELGRVDVKSEQVAASKCGL</sequence>
<evidence type="ECO:0000313" key="6">
    <source>
        <dbReference type="Proteomes" id="UP000054166"/>
    </source>
</evidence>
<dbReference type="Pfam" id="PF07249">
    <property type="entry name" value="Cerato-platanin"/>
    <property type="match status" value="1"/>
</dbReference>
<proteinExistence type="inferred from homology"/>
<name>A0A0C3EFC4_PILCF</name>
<protein>
    <recommendedName>
        <fullName evidence="7">Cerato-platanin</fullName>
    </recommendedName>
</protein>
<reference evidence="5 6" key="1">
    <citation type="submission" date="2014-04" db="EMBL/GenBank/DDBJ databases">
        <authorList>
            <consortium name="DOE Joint Genome Institute"/>
            <person name="Kuo A."/>
            <person name="Tarkka M."/>
            <person name="Buscot F."/>
            <person name="Kohler A."/>
            <person name="Nagy L.G."/>
            <person name="Floudas D."/>
            <person name="Copeland A."/>
            <person name="Barry K.W."/>
            <person name="Cichocki N."/>
            <person name="Veneault-Fourrey C."/>
            <person name="LaButti K."/>
            <person name="Lindquist E.A."/>
            <person name="Lipzen A."/>
            <person name="Lundell T."/>
            <person name="Morin E."/>
            <person name="Murat C."/>
            <person name="Sun H."/>
            <person name="Tunlid A."/>
            <person name="Henrissat B."/>
            <person name="Grigoriev I.V."/>
            <person name="Hibbett D.S."/>
            <person name="Martin F."/>
            <person name="Nordberg H.P."/>
            <person name="Cantor M.N."/>
            <person name="Hua S.X."/>
        </authorList>
    </citation>
    <scope>NUCLEOTIDE SEQUENCE [LARGE SCALE GENOMIC DNA]</scope>
    <source>
        <strain evidence="5 6">F 1598</strain>
    </source>
</reference>
<dbReference type="SUPFAM" id="SSF50685">
    <property type="entry name" value="Barwin-like endoglucanases"/>
    <property type="match status" value="1"/>
</dbReference>
<dbReference type="EMBL" id="KN833334">
    <property type="protein sequence ID" value="KIM71385.1"/>
    <property type="molecule type" value="Genomic_DNA"/>
</dbReference>
<comment type="subcellular location">
    <subcellularLocation>
        <location evidence="1">Secreted</location>
    </subcellularLocation>
</comment>
<evidence type="ECO:0000256" key="2">
    <source>
        <dbReference type="ARBA" id="ARBA00010421"/>
    </source>
</evidence>
<reference evidence="6" key="2">
    <citation type="submission" date="2015-01" db="EMBL/GenBank/DDBJ databases">
        <title>Evolutionary Origins and Diversification of the Mycorrhizal Mutualists.</title>
        <authorList>
            <consortium name="DOE Joint Genome Institute"/>
            <consortium name="Mycorrhizal Genomics Consortium"/>
            <person name="Kohler A."/>
            <person name="Kuo A."/>
            <person name="Nagy L.G."/>
            <person name="Floudas D."/>
            <person name="Copeland A."/>
            <person name="Barry K.W."/>
            <person name="Cichocki N."/>
            <person name="Veneault-Fourrey C."/>
            <person name="LaButti K."/>
            <person name="Lindquist E.A."/>
            <person name="Lipzen A."/>
            <person name="Lundell T."/>
            <person name="Morin E."/>
            <person name="Murat C."/>
            <person name="Riley R."/>
            <person name="Ohm R."/>
            <person name="Sun H."/>
            <person name="Tunlid A."/>
            <person name="Henrissat B."/>
            <person name="Grigoriev I.V."/>
            <person name="Hibbett D.S."/>
            <person name="Martin F."/>
        </authorList>
    </citation>
    <scope>NUCLEOTIDE SEQUENCE [LARGE SCALE GENOMIC DNA]</scope>
    <source>
        <strain evidence="6">F 1598</strain>
    </source>
</reference>
<comment type="similarity">
    <text evidence="2">Belongs to the cerato-platanin family.</text>
</comment>
<evidence type="ECO:0000256" key="3">
    <source>
        <dbReference type="ARBA" id="ARBA00022525"/>
    </source>
</evidence>
<keyword evidence="3" id="KW-0964">Secreted</keyword>
<dbReference type="Gene3D" id="2.40.40.10">
    <property type="entry name" value="RlpA-like domain"/>
    <property type="match status" value="1"/>
</dbReference>
<dbReference type="AlphaFoldDB" id="A0A0C3EFC4"/>
<keyword evidence="6" id="KW-1185">Reference proteome</keyword>
<dbReference type="InterPro" id="IPR010829">
    <property type="entry name" value="Cerato-platanin"/>
</dbReference>
<feature type="chain" id="PRO_5002163832" description="Cerato-platanin" evidence="4">
    <location>
        <begin position="22"/>
        <end position="144"/>
    </location>
</feature>
<evidence type="ECO:0008006" key="7">
    <source>
        <dbReference type="Google" id="ProtNLM"/>
    </source>
</evidence>
<feature type="signal peptide" evidence="4">
    <location>
        <begin position="1"/>
        <end position="21"/>
    </location>
</feature>
<accession>A0A0C3EFC4</accession>
<dbReference type="InterPro" id="IPR036908">
    <property type="entry name" value="RlpA-like_sf"/>
</dbReference>
<dbReference type="CDD" id="cd22778">
    <property type="entry name" value="DPBB_CEPL-like"/>
    <property type="match status" value="1"/>
</dbReference>
<organism evidence="5 6">
    <name type="scientific">Piloderma croceum (strain F 1598)</name>
    <dbReference type="NCBI Taxonomy" id="765440"/>
    <lineage>
        <taxon>Eukaryota</taxon>
        <taxon>Fungi</taxon>
        <taxon>Dikarya</taxon>
        <taxon>Basidiomycota</taxon>
        <taxon>Agaricomycotina</taxon>
        <taxon>Agaricomycetes</taxon>
        <taxon>Agaricomycetidae</taxon>
        <taxon>Atheliales</taxon>
        <taxon>Atheliaceae</taxon>
        <taxon>Piloderma</taxon>
    </lineage>
</organism>
<dbReference type="InParanoid" id="A0A0C3EFC4"/>
<dbReference type="HOGENOM" id="CLU_111635_0_0_1"/>
<evidence type="ECO:0000313" key="5">
    <source>
        <dbReference type="EMBL" id="KIM71385.1"/>
    </source>
</evidence>
<evidence type="ECO:0000256" key="1">
    <source>
        <dbReference type="ARBA" id="ARBA00004613"/>
    </source>
</evidence>
<evidence type="ECO:0000256" key="4">
    <source>
        <dbReference type="SAM" id="SignalP"/>
    </source>
</evidence>
<dbReference type="OrthoDB" id="4898945at2759"/>
<gene>
    <name evidence="5" type="ORF">PILCRDRAFT_830377</name>
</gene>